<feature type="domain" description="CHAT" evidence="3">
    <location>
        <begin position="579"/>
        <end position="852"/>
    </location>
</feature>
<dbReference type="Pfam" id="PF13424">
    <property type="entry name" value="TPR_12"/>
    <property type="match status" value="1"/>
</dbReference>
<dbReference type="InterPro" id="IPR019734">
    <property type="entry name" value="TPR_rpt"/>
</dbReference>
<dbReference type="InterPro" id="IPR024983">
    <property type="entry name" value="CHAT_dom"/>
</dbReference>
<dbReference type="SMART" id="SM00028">
    <property type="entry name" value="TPR"/>
    <property type="match status" value="7"/>
</dbReference>
<evidence type="ECO:0000256" key="1">
    <source>
        <dbReference type="PROSITE-ProRule" id="PRU00339"/>
    </source>
</evidence>
<dbReference type="Pfam" id="PF13176">
    <property type="entry name" value="TPR_7"/>
    <property type="match status" value="1"/>
</dbReference>
<reference evidence="4 5" key="1">
    <citation type="journal article" date="2021" name="Mar. Drugs">
        <title>Genome Reduction and Secondary Metabolism of the Marine Sponge-Associated Cyanobacterium Leptothoe.</title>
        <authorList>
            <person name="Konstantinou D."/>
            <person name="Popin R.V."/>
            <person name="Fewer D.P."/>
            <person name="Sivonen K."/>
            <person name="Gkelis S."/>
        </authorList>
    </citation>
    <scope>NUCLEOTIDE SEQUENCE [LARGE SCALE GENOMIC DNA]</scope>
    <source>
        <strain evidence="4 5">TAU-MAC 1615</strain>
    </source>
</reference>
<dbReference type="PANTHER" id="PTHR10098">
    <property type="entry name" value="RAPSYN-RELATED"/>
    <property type="match status" value="1"/>
</dbReference>
<evidence type="ECO:0000313" key="4">
    <source>
        <dbReference type="EMBL" id="MBT9313669.1"/>
    </source>
</evidence>
<sequence>MLKSCRPLTVLVCFFLSFTLTISPMVLPLSIAVATDSPLAQTNLEQGNQLYGTGQLDAAIAAWEQVAQNLAAQGDTLNQASALANLALAYQQLNNWEKAQAAITQSIDLLRALESSISTETAQIFGRVWNTQGNLALTRSQLTQALESFEKAEDYYGQAKDNNGTLLSQINQAKTLQSLGFYRRAITLLNKTALSDQPDSLTKATGLKLLGDLQRATGDLEPAQQTLEIALTTAQSVNDVETIADIQLSLGHIAKSQEQFVVALEAYQRAAATAHTAQLRLQAQVSQWSLLMQMGDVAQADRLYQQIRTALASLPVNRTTVNAYLELARQQLDQSINLEQVGQELAIAQQQAIDLNDVRAESYALGYLGELYSQQQQWQKAKKQFSQALALLEQLNAPDLAYQWHWHLGQLQQQTGQIRQASNSYEQAVNNLQDLRSNLIAVAPDLRFNFRKQVEPVYREWVDLLLKAPQSSPSLQQNQLSKARQAIEALQLAELENFFQEPCVPISQNIDQIIDNATSPTAVVYPIILPDRLEVIIKLPQQPLQQYTVPVPEDKLTSLLKDLQRDLLRPFKIKDFKAESAQLYEWLIQPIEATLGTNQIDTLVFVLDGFLRNIPMAALYDGQQYLVEKYSVALAPGLQLVDPQPLQRKDLAVVIAGLSKARDDFSELPSVEKEVEQVKENLPSRVLLNETFTTENLESAINSTPFPLVHLATHGQFSSNPDETFVLAWDQRIAMNALNRLLRQGEQLRQNAIELLILSACQTAAGDERATLGLAGIAVQAGARSTLASLWNLDDESGAVFSDLFYRELKKSNISKAQALRNTQLRLLRDFKYPNPIYAHPQYWAPYVLLGNWL</sequence>
<protein>
    <submittedName>
        <fullName evidence="4">CHAT domain-containing protein</fullName>
    </submittedName>
</protein>
<organism evidence="4 5">
    <name type="scientific">Leptothoe kymatousa TAU-MAC 1615</name>
    <dbReference type="NCBI Taxonomy" id="2364775"/>
    <lineage>
        <taxon>Bacteria</taxon>
        <taxon>Bacillati</taxon>
        <taxon>Cyanobacteriota</taxon>
        <taxon>Cyanophyceae</taxon>
        <taxon>Nodosilineales</taxon>
        <taxon>Cymatolegaceae</taxon>
        <taxon>Leptothoe</taxon>
        <taxon>Leptothoe kymatousa</taxon>
    </lineage>
</organism>
<dbReference type="InterPro" id="IPR011990">
    <property type="entry name" value="TPR-like_helical_dom_sf"/>
</dbReference>
<evidence type="ECO:0000313" key="5">
    <source>
        <dbReference type="Proteomes" id="UP001196661"/>
    </source>
</evidence>
<proteinExistence type="predicted"/>
<dbReference type="PANTHER" id="PTHR10098:SF112">
    <property type="entry name" value="SLR0380 PROTEIN"/>
    <property type="match status" value="1"/>
</dbReference>
<evidence type="ECO:0000259" key="3">
    <source>
        <dbReference type="Pfam" id="PF12770"/>
    </source>
</evidence>
<accession>A0ABS5Y721</accession>
<feature type="repeat" description="TPR" evidence="1">
    <location>
        <begin position="362"/>
        <end position="395"/>
    </location>
</feature>
<name>A0ABS5Y721_9CYAN</name>
<keyword evidence="5" id="KW-1185">Reference proteome</keyword>
<gene>
    <name evidence="4" type="ORF">IXB28_15760</name>
</gene>
<dbReference type="SUPFAM" id="SSF48452">
    <property type="entry name" value="TPR-like"/>
    <property type="match status" value="2"/>
</dbReference>
<evidence type="ECO:0000256" key="2">
    <source>
        <dbReference type="SAM" id="Coils"/>
    </source>
</evidence>
<dbReference type="RefSeq" id="WP_215619557.1">
    <property type="nucleotide sequence ID" value="NZ_JADOER010000015.1"/>
</dbReference>
<keyword evidence="2" id="KW-0175">Coiled coil</keyword>
<feature type="coiled-coil region" evidence="2">
    <location>
        <begin position="411"/>
        <end position="438"/>
    </location>
</feature>
<dbReference type="Gene3D" id="1.25.40.10">
    <property type="entry name" value="Tetratricopeptide repeat domain"/>
    <property type="match status" value="3"/>
</dbReference>
<comment type="caution">
    <text evidence="4">The sequence shown here is derived from an EMBL/GenBank/DDBJ whole genome shotgun (WGS) entry which is preliminary data.</text>
</comment>
<dbReference type="PROSITE" id="PS50005">
    <property type="entry name" value="TPR"/>
    <property type="match status" value="1"/>
</dbReference>
<dbReference type="Pfam" id="PF12770">
    <property type="entry name" value="CHAT"/>
    <property type="match status" value="1"/>
</dbReference>
<dbReference type="EMBL" id="JADOER010000015">
    <property type="protein sequence ID" value="MBT9313669.1"/>
    <property type="molecule type" value="Genomic_DNA"/>
</dbReference>
<dbReference type="Proteomes" id="UP001196661">
    <property type="component" value="Unassembled WGS sequence"/>
</dbReference>
<keyword evidence="1" id="KW-0802">TPR repeat</keyword>